<reference evidence="1 2" key="1">
    <citation type="submission" date="2019-03" db="EMBL/GenBank/DDBJ databases">
        <title>Genomic analyses of the natural microbiome of Caenorhabditis elegans.</title>
        <authorList>
            <person name="Samuel B."/>
        </authorList>
    </citation>
    <scope>NUCLEOTIDE SEQUENCE [LARGE SCALE GENOMIC DNA]</scope>
    <source>
        <strain evidence="1 2">JUb65</strain>
    </source>
</reference>
<gene>
    <name evidence="1" type="ORF">EDF64_105241</name>
</gene>
<dbReference type="Proteomes" id="UP000295764">
    <property type="component" value="Unassembled WGS sequence"/>
</dbReference>
<organism evidence="1 2">
    <name type="scientific">Curtobacterium flaccumfaciens</name>
    <dbReference type="NCBI Taxonomy" id="2035"/>
    <lineage>
        <taxon>Bacteria</taxon>
        <taxon>Bacillati</taxon>
        <taxon>Actinomycetota</taxon>
        <taxon>Actinomycetes</taxon>
        <taxon>Micrococcales</taxon>
        <taxon>Microbacteriaceae</taxon>
        <taxon>Curtobacterium</taxon>
    </lineage>
</organism>
<dbReference type="OrthoDB" id="5022306at2"/>
<evidence type="ECO:0000313" key="1">
    <source>
        <dbReference type="EMBL" id="TDN44406.1"/>
    </source>
</evidence>
<comment type="caution">
    <text evidence="1">The sequence shown here is derived from an EMBL/GenBank/DDBJ whole genome shotgun (WGS) entry which is preliminary data.</text>
</comment>
<dbReference type="RefSeq" id="WP_133519805.1">
    <property type="nucleotide sequence ID" value="NZ_SNVW01000005.1"/>
</dbReference>
<sequence>MTNVVCLLDPHILVPLTLEGIPDDEEFWQRVVNVAASGTFSIGHESFYWVVDQLQERGYPDRRIDFGPPEFRRECQTAVEKILTRVSRGSDEIAEASLSPAYLGAEDAALSIVIDATQHSSTVAALMSDTRHWVDQEPLLAIGDLEIELLFDPLAEPKILSSRAAKVAFEGRQLHVVGGELTESLGRALDVELGIPTPSVHWIVSEKAKPARDLDKRWGSLDPAKDIAVCITGRVPHAVWEQADKAADKCGVKMIECHSQGQLVDALRGWATQA</sequence>
<proteinExistence type="predicted"/>
<dbReference type="EMBL" id="SNVW01000005">
    <property type="protein sequence ID" value="TDN44406.1"/>
    <property type="molecule type" value="Genomic_DNA"/>
</dbReference>
<evidence type="ECO:0000313" key="2">
    <source>
        <dbReference type="Proteomes" id="UP000295764"/>
    </source>
</evidence>
<accession>A0A4R6DI06</accession>
<protein>
    <submittedName>
        <fullName evidence="1">Uncharacterized protein</fullName>
    </submittedName>
</protein>
<dbReference type="AlphaFoldDB" id="A0A4R6DI06"/>
<name>A0A4R6DI06_9MICO</name>